<feature type="repeat" description="TPR" evidence="8">
    <location>
        <begin position="908"/>
        <end position="941"/>
    </location>
</feature>
<keyword evidence="4" id="KW-0328">Glycosyltransferase</keyword>
<feature type="compositionally biased region" description="Low complexity" evidence="9">
    <location>
        <begin position="337"/>
        <end position="356"/>
    </location>
</feature>
<dbReference type="PANTHER" id="PTHR44998">
    <property type="match status" value="1"/>
</dbReference>
<gene>
    <name evidence="11" type="ORF">G6F51_006137</name>
</gene>
<evidence type="ECO:0000256" key="3">
    <source>
        <dbReference type="ARBA" id="ARBA00011970"/>
    </source>
</evidence>
<dbReference type="FunFam" id="3.40.50.11380:FF:000004">
    <property type="entry name" value="UDP-N-acetylglucosaminyltransferase (AFU_orthologue AFUA_1G03380)"/>
    <property type="match status" value="1"/>
</dbReference>
<accession>A0A9P6YBN6</accession>
<evidence type="ECO:0000256" key="8">
    <source>
        <dbReference type="PROSITE-ProRule" id="PRU00339"/>
    </source>
</evidence>
<dbReference type="InterPro" id="IPR019734">
    <property type="entry name" value="TPR_rpt"/>
</dbReference>
<dbReference type="SUPFAM" id="SSF48452">
    <property type="entry name" value="TPR-like"/>
    <property type="match status" value="2"/>
</dbReference>
<keyword evidence="5" id="KW-0808">Transferase</keyword>
<dbReference type="Pfam" id="PF13844">
    <property type="entry name" value="Glyco_transf_41"/>
    <property type="match status" value="2"/>
</dbReference>
<feature type="domain" description="O-GlcNAc transferase C-terminal" evidence="10">
    <location>
        <begin position="1166"/>
        <end position="1353"/>
    </location>
</feature>
<protein>
    <recommendedName>
        <fullName evidence="3">protein O-GlcNAc transferase</fullName>
        <ecNumber evidence="3">2.4.1.255</ecNumber>
    </recommendedName>
</protein>
<evidence type="ECO:0000256" key="5">
    <source>
        <dbReference type="ARBA" id="ARBA00022679"/>
    </source>
</evidence>
<comment type="pathway">
    <text evidence="1">Protein modification; protein glycosylation.</text>
</comment>
<dbReference type="Proteomes" id="UP000717996">
    <property type="component" value="Unassembled WGS sequence"/>
</dbReference>
<keyword evidence="6" id="KW-0677">Repeat</keyword>
<dbReference type="Gene3D" id="3.40.50.11380">
    <property type="match status" value="1"/>
</dbReference>
<keyword evidence="7 8" id="KW-0802">TPR repeat</keyword>
<dbReference type="Gene3D" id="3.40.50.2000">
    <property type="entry name" value="Glycogen Phosphorylase B"/>
    <property type="match status" value="1"/>
</dbReference>
<feature type="repeat" description="TPR" evidence="8">
    <location>
        <begin position="942"/>
        <end position="975"/>
    </location>
</feature>
<comment type="caution">
    <text evidence="11">The sequence shown here is derived from an EMBL/GenBank/DDBJ whole genome shotgun (WGS) entry which is preliminary data.</text>
</comment>
<feature type="domain" description="O-GlcNAc transferase C-terminal" evidence="10">
    <location>
        <begin position="1448"/>
        <end position="1629"/>
    </location>
</feature>
<evidence type="ECO:0000259" key="10">
    <source>
        <dbReference type="Pfam" id="PF13844"/>
    </source>
</evidence>
<dbReference type="GO" id="GO:0097363">
    <property type="term" value="F:protein O-acetylglucosaminyltransferase activity"/>
    <property type="evidence" value="ECO:0007669"/>
    <property type="project" value="UniProtKB-EC"/>
</dbReference>
<dbReference type="InterPro" id="IPR029489">
    <property type="entry name" value="OGT/SEC/SPY_C"/>
</dbReference>
<dbReference type="Pfam" id="PF13181">
    <property type="entry name" value="TPR_8"/>
    <property type="match status" value="2"/>
</dbReference>
<dbReference type="EMBL" id="JAANIT010000809">
    <property type="protein sequence ID" value="KAG1544315.1"/>
    <property type="molecule type" value="Genomic_DNA"/>
</dbReference>
<dbReference type="SMART" id="SM00028">
    <property type="entry name" value="TPR"/>
    <property type="match status" value="4"/>
</dbReference>
<dbReference type="GO" id="GO:0006493">
    <property type="term" value="P:protein O-linked glycosylation"/>
    <property type="evidence" value="ECO:0007669"/>
    <property type="project" value="TreeGrafter"/>
</dbReference>
<evidence type="ECO:0000256" key="2">
    <source>
        <dbReference type="ARBA" id="ARBA00005386"/>
    </source>
</evidence>
<evidence type="ECO:0000256" key="1">
    <source>
        <dbReference type="ARBA" id="ARBA00004922"/>
    </source>
</evidence>
<evidence type="ECO:0000256" key="4">
    <source>
        <dbReference type="ARBA" id="ARBA00022676"/>
    </source>
</evidence>
<dbReference type="Pfam" id="PF13374">
    <property type="entry name" value="TPR_10"/>
    <property type="match status" value="1"/>
</dbReference>
<evidence type="ECO:0000313" key="11">
    <source>
        <dbReference type="EMBL" id="KAG1544315.1"/>
    </source>
</evidence>
<proteinExistence type="inferred from homology"/>
<dbReference type="PROSITE" id="PS50293">
    <property type="entry name" value="TPR_REGION"/>
    <property type="match status" value="1"/>
</dbReference>
<feature type="repeat" description="TPR" evidence="8">
    <location>
        <begin position="583"/>
        <end position="616"/>
    </location>
</feature>
<evidence type="ECO:0000256" key="7">
    <source>
        <dbReference type="ARBA" id="ARBA00022803"/>
    </source>
</evidence>
<dbReference type="PANTHER" id="PTHR44998:SF1">
    <property type="entry name" value="UDP-N-ACETYLGLUCOSAMINE--PEPTIDE N-ACETYLGLUCOSAMINYLTRANSFERASE 110 KDA SUBUNIT"/>
    <property type="match status" value="1"/>
</dbReference>
<dbReference type="PROSITE" id="PS50005">
    <property type="entry name" value="TPR"/>
    <property type="match status" value="3"/>
</dbReference>
<organism evidence="11 12">
    <name type="scientific">Rhizopus oryzae</name>
    <name type="common">Mucormycosis agent</name>
    <name type="synonym">Rhizopus arrhizus var. delemar</name>
    <dbReference type="NCBI Taxonomy" id="64495"/>
    <lineage>
        <taxon>Eukaryota</taxon>
        <taxon>Fungi</taxon>
        <taxon>Fungi incertae sedis</taxon>
        <taxon>Mucoromycota</taxon>
        <taxon>Mucoromycotina</taxon>
        <taxon>Mucoromycetes</taxon>
        <taxon>Mucorales</taxon>
        <taxon>Mucorineae</taxon>
        <taxon>Rhizopodaceae</taxon>
        <taxon>Rhizopus</taxon>
    </lineage>
</organism>
<evidence type="ECO:0000256" key="9">
    <source>
        <dbReference type="SAM" id="MobiDB-lite"/>
    </source>
</evidence>
<sequence length="1694" mass="192215">MRYFKVSIVVNNCHICRFFCEDYSKENAARLSKEIEEFGSFDVCYENDPKRPILVYLSVIRNDPTAFKRYLTEYSALELKEAEEAKSELVSERQVIMFLNEVYKTTNPQNEAVYCPQEVGNKEIYESVISRTECMSKKSEIAFVAWCSKRKIDFMGVPFTRKRSRGSNKRYRKLYVMKNELEGIVETIANSILRYQNYINSLKKQGRTIIGYASMVQCLKERSLCDMVFVSWSCSADANFSSRDMNGNTDLVNELTGVDGDTQSMISYINSSETEACLVAIDFAGLSTNIGDLQNFFNHDDSAAFAYFQEMSPTLQQALLNNHQYPGISIQNQQQQRQTLQQQQQQQQQHPQQPLQFIPPIMAPPQSPTLSSYYFESGWVNHYYDPKRRQYLSSRVQQDYQRQRQQNNHSYSQQLLQQQQQQQYIFNQQQQQHPINRDFIHRTRRSFSNSSMIQPQLSFPAHSTGSLNAVTVSNPYLSAAAAAAAASVTVISSGVVYPEVPTQIIHSSSADEWRESLLQFSHSLYSTAPQNPYLLPLLHSLHNAFPTHLPIILLLACVYYSYQDYASSLQYNQLILKHDANYVEAMSNIGTTLKTMGKTAEAERWWYQAVKLRPGYWDAVENLVGVLCAKIDDKQAESSTEHPRYEEALAVCEFVEKYFYNTTTPTEPIKIPKQLPPYQLPRLQNLFYAKGNLKYALGDIQGAQKEYEKGLELAFDGIAYLSLCSLIAFACSNGGMLSTSDANSVPLILLQPDQAVRLLHIVFPASNGILPGNVNFTTSKTNNNLGTELTSAVQQTNQTTATILLTLAKLFQDIMNPTTPVLITAAASASSFRTPPTLSTLLPLYYLSLALNPSPSTANNLGIILSNIPGAVALSAVRLDSASTPPLTGTMLAMQYYMYGLQLDAHHPHLYTNLGSLLKDMGHLNEAVGMYEKAVEYNPRFDVALANLGNAVKDMGRVQDSVQWYRRAVEVNPNFVDAVCGLANSLNAICDWHGRGSVGSEPGVDQFGNYFIPSSNNSRSGWIGRVVEIVEKQLDEGAIWGAGVLKLPVKAGSTKTIGEHLVEQLLICTKQHLLDKGNIEKITNLWRSRLMYYTEHNSNSCKRDEGGWLIRLIERIIRRLQHSWYIEVYGSTTKHLSAEPERISLTPDLTQKYARPLVPSNLPPPPVPSVLPFHTFTYPLTARQIRLISHRNALRISHVALNSSWLPPHVYPPPPPPSPRLKIGYVSSDFNNHPLSHLMQSVFGFHDKSKYQVFCYATTPTDNSPYRQKIEKESENFIDVSSWSNEQVIQKILADGIHVLINLNGYTKGARNEIFAARPCPVQCSFMGFAGTLGGGWCDWIIADPIVCPPEMVSGEVWRQRKKAQTDQNLNGDFEGDIDPEEDTNDFMYTEKFIYMPHSYFVNDHKQGFRDDQSSTTTDMYSLKADKELLWAIEEEKRWKMRHEVFPNLPDDVIIFANFNQLYKLEPGTFRLWLRILERIPNSILWLLRFPPAGEHHLKSCAAEWAGPQVAQRVVFTDVAPKHIHIHRGRIADIFLDTPECNAHTTAADILWSGTPIVTWPKYLHKMCSRVGASIAMATGFGKEMIVMNEQQYETRTVELATSLSYTYQSLPNSNIIQRRGHGALMDLRKRLFLSREQCRLFDTLRWTRNLERGYEEAWRRWVTSEEFEDLSDYISSSGCIWITDPDDASGTHL</sequence>
<dbReference type="Gene3D" id="1.25.40.10">
    <property type="entry name" value="Tetratricopeptide repeat domain"/>
    <property type="match status" value="3"/>
</dbReference>
<evidence type="ECO:0000256" key="6">
    <source>
        <dbReference type="ARBA" id="ARBA00022737"/>
    </source>
</evidence>
<evidence type="ECO:0000313" key="12">
    <source>
        <dbReference type="Proteomes" id="UP000717996"/>
    </source>
</evidence>
<feature type="region of interest" description="Disordered" evidence="9">
    <location>
        <begin position="337"/>
        <end position="362"/>
    </location>
</feature>
<comment type="similarity">
    <text evidence="2">Belongs to the glycosyltransferase 41 family. O-GlcNAc transferase subfamily.</text>
</comment>
<name>A0A9P6YBN6_RHIOR</name>
<dbReference type="InterPro" id="IPR011990">
    <property type="entry name" value="TPR-like_helical_dom_sf"/>
</dbReference>
<reference evidence="11" key="1">
    <citation type="journal article" date="2020" name="Microb. Genom.">
        <title>Genetic diversity of clinical and environmental Mucorales isolates obtained from an investigation of mucormycosis cases among solid organ transplant recipients.</title>
        <authorList>
            <person name="Nguyen M.H."/>
            <person name="Kaul D."/>
            <person name="Muto C."/>
            <person name="Cheng S.J."/>
            <person name="Richter R.A."/>
            <person name="Bruno V.M."/>
            <person name="Liu G."/>
            <person name="Beyhan S."/>
            <person name="Sundermann A.J."/>
            <person name="Mounaud S."/>
            <person name="Pasculle A.W."/>
            <person name="Nierman W.C."/>
            <person name="Driscoll E."/>
            <person name="Cumbie R."/>
            <person name="Clancy C.J."/>
            <person name="Dupont C.L."/>
        </authorList>
    </citation>
    <scope>NUCLEOTIDE SEQUENCE</scope>
    <source>
        <strain evidence="11">GL16</strain>
    </source>
</reference>
<dbReference type="EC" id="2.4.1.255" evidence="3"/>